<comment type="caution">
    <text evidence="1">The sequence shown here is derived from an EMBL/GenBank/DDBJ whole genome shotgun (WGS) entry which is preliminary data.</text>
</comment>
<organism evidence="1 2">
    <name type="scientific">Parnassius apollo</name>
    <name type="common">Apollo butterfly</name>
    <name type="synonym">Papilio apollo</name>
    <dbReference type="NCBI Taxonomy" id="110799"/>
    <lineage>
        <taxon>Eukaryota</taxon>
        <taxon>Metazoa</taxon>
        <taxon>Ecdysozoa</taxon>
        <taxon>Arthropoda</taxon>
        <taxon>Hexapoda</taxon>
        <taxon>Insecta</taxon>
        <taxon>Pterygota</taxon>
        <taxon>Neoptera</taxon>
        <taxon>Endopterygota</taxon>
        <taxon>Lepidoptera</taxon>
        <taxon>Glossata</taxon>
        <taxon>Ditrysia</taxon>
        <taxon>Papilionoidea</taxon>
        <taxon>Papilionidae</taxon>
        <taxon>Parnassiinae</taxon>
        <taxon>Parnassini</taxon>
        <taxon>Parnassius</taxon>
        <taxon>Parnassius</taxon>
    </lineage>
</organism>
<proteinExistence type="predicted"/>
<dbReference type="AlphaFoldDB" id="A0A8S3XBU7"/>
<evidence type="ECO:0000313" key="2">
    <source>
        <dbReference type="Proteomes" id="UP000691718"/>
    </source>
</evidence>
<dbReference type="OrthoDB" id="2347980at2759"/>
<sequence>MKTCIGLVANGVKDEKKETSNNTWLVGGVFGVAGCEHARFIRSVVSSWRLAEVFVLCEQLEAGRRAARSARAGRAGTRAGARAARRPARCTARQVVVRRGAGGRRLVTGGTSCHTSRQVFVLQGTAAEVSQVVVCSGCRVPLEGVGASLSKEELQASVRALYAGPAAPRRLRPVLQMGEECKSGVRPRHHKRGEHRL</sequence>
<dbReference type="Proteomes" id="UP000691718">
    <property type="component" value="Unassembled WGS sequence"/>
</dbReference>
<keyword evidence="2" id="KW-1185">Reference proteome</keyword>
<accession>A0A8S3XBU7</accession>
<protein>
    <submittedName>
        <fullName evidence="1">(apollo) hypothetical protein</fullName>
    </submittedName>
</protein>
<gene>
    <name evidence="1" type="ORF">PAPOLLO_LOCUS16429</name>
</gene>
<name>A0A8S3XBU7_PARAO</name>
<dbReference type="PROSITE" id="PS51257">
    <property type="entry name" value="PROKAR_LIPOPROTEIN"/>
    <property type="match status" value="1"/>
</dbReference>
<dbReference type="EMBL" id="CAJQZP010001093">
    <property type="protein sequence ID" value="CAG5015847.1"/>
    <property type="molecule type" value="Genomic_DNA"/>
</dbReference>
<reference evidence="1" key="1">
    <citation type="submission" date="2021-04" db="EMBL/GenBank/DDBJ databases">
        <authorList>
            <person name="Tunstrom K."/>
        </authorList>
    </citation>
    <scope>NUCLEOTIDE SEQUENCE</scope>
</reference>
<evidence type="ECO:0000313" key="1">
    <source>
        <dbReference type="EMBL" id="CAG5015847.1"/>
    </source>
</evidence>